<keyword evidence="1" id="KW-0472">Membrane</keyword>
<keyword evidence="1" id="KW-0812">Transmembrane</keyword>
<evidence type="ECO:0000256" key="1">
    <source>
        <dbReference type="SAM" id="Phobius"/>
    </source>
</evidence>
<dbReference type="EMBL" id="FPKS01000002">
    <property type="protein sequence ID" value="SFZ71402.1"/>
    <property type="molecule type" value="Genomic_DNA"/>
</dbReference>
<feature type="transmembrane region" description="Helical" evidence="1">
    <location>
        <begin position="51"/>
        <end position="69"/>
    </location>
</feature>
<dbReference type="OrthoDB" id="2242807at2"/>
<reference evidence="2 3" key="1">
    <citation type="submission" date="2016-11" db="EMBL/GenBank/DDBJ databases">
        <authorList>
            <person name="Jaros S."/>
            <person name="Januszkiewicz K."/>
            <person name="Wedrychowicz H."/>
        </authorList>
    </citation>
    <scope>NUCLEOTIDE SEQUENCE [LARGE SCALE GENOMIC DNA]</scope>
    <source>
        <strain evidence="2 3">DSM 22330</strain>
    </source>
</reference>
<feature type="transmembrane region" description="Helical" evidence="1">
    <location>
        <begin position="5"/>
        <end position="22"/>
    </location>
</feature>
<sequence length="108" mass="12493">MLKFVWCYMTAAFAILFAFQSIGMTVMGDYMMFVGMLCLSFVLIKDDRIKEMIASNICLAIVILTLWFSEHTFHYIQNTGMLLLFIGAMVTAELFGVFWGRKFARNQF</sequence>
<feature type="transmembrane region" description="Helical" evidence="1">
    <location>
        <begin position="28"/>
        <end position="44"/>
    </location>
</feature>
<evidence type="ECO:0000313" key="3">
    <source>
        <dbReference type="Proteomes" id="UP000185655"/>
    </source>
</evidence>
<proteinExistence type="predicted"/>
<organism evidence="2 3">
    <name type="scientific">Pseudolactococcus chungangensis CAU 28 = DSM 22330</name>
    <dbReference type="NCBI Taxonomy" id="1122154"/>
    <lineage>
        <taxon>Bacteria</taxon>
        <taxon>Bacillati</taxon>
        <taxon>Bacillota</taxon>
        <taxon>Bacilli</taxon>
        <taxon>Lactobacillales</taxon>
        <taxon>Streptococcaceae</taxon>
        <taxon>Pseudolactococcus</taxon>
    </lineage>
</organism>
<evidence type="ECO:0000313" key="2">
    <source>
        <dbReference type="EMBL" id="SFZ71402.1"/>
    </source>
</evidence>
<protein>
    <submittedName>
        <fullName evidence="2">Uncharacterized protein</fullName>
    </submittedName>
</protein>
<name>A0A1K2H5E4_9LACT</name>
<keyword evidence="1" id="KW-1133">Transmembrane helix</keyword>
<feature type="transmembrane region" description="Helical" evidence="1">
    <location>
        <begin position="81"/>
        <end position="100"/>
    </location>
</feature>
<accession>A0A1K2H5E4</accession>
<dbReference type="AlphaFoldDB" id="A0A1K2H5E4"/>
<gene>
    <name evidence="2" type="ORF">SAMN02746068_00384</name>
</gene>
<dbReference type="Proteomes" id="UP000185655">
    <property type="component" value="Unassembled WGS sequence"/>
</dbReference>
<dbReference type="RefSeq" id="WP_031366504.1">
    <property type="nucleotide sequence ID" value="NZ_FPKS01000002.1"/>
</dbReference>